<evidence type="ECO:0000313" key="3">
    <source>
        <dbReference type="Proteomes" id="UP000051260"/>
    </source>
</evidence>
<keyword evidence="3" id="KW-1185">Reference proteome</keyword>
<sequence>MDMKKVMTYAVFAALVASTPVSAFNGRLGYQSVALSNTVFEVIPRGRTDVDGYWCAASDFARRTLGADWKQRIYVKRGYGPSEATGRRTAVQFSLTAPEGAPQQSSGIITVGFQPGFSMSVSAANGRCNTRPFVD</sequence>
<dbReference type="RefSeq" id="WP_243470718.1">
    <property type="nucleotide sequence ID" value="NZ_CYUD01000003.1"/>
</dbReference>
<dbReference type="STRING" id="1715692.RUE5091_01084"/>
<name>A0A0P1I5E9_9RHOB</name>
<evidence type="ECO:0000256" key="1">
    <source>
        <dbReference type="SAM" id="SignalP"/>
    </source>
</evidence>
<protein>
    <submittedName>
        <fullName evidence="2">Uncharacterized protein</fullName>
    </submittedName>
</protein>
<dbReference type="EMBL" id="CYUD01000003">
    <property type="protein sequence ID" value="CUJ91326.1"/>
    <property type="molecule type" value="Genomic_DNA"/>
</dbReference>
<feature type="chain" id="PRO_5006064901" evidence="1">
    <location>
        <begin position="24"/>
        <end position="135"/>
    </location>
</feature>
<proteinExistence type="predicted"/>
<dbReference type="AlphaFoldDB" id="A0A0P1I5E9"/>
<evidence type="ECO:0000313" key="2">
    <source>
        <dbReference type="EMBL" id="CUJ91326.1"/>
    </source>
</evidence>
<gene>
    <name evidence="2" type="ORF">RUE5091_01084</name>
</gene>
<feature type="signal peptide" evidence="1">
    <location>
        <begin position="1"/>
        <end position="23"/>
    </location>
</feature>
<dbReference type="Proteomes" id="UP000051260">
    <property type="component" value="Unassembled WGS sequence"/>
</dbReference>
<accession>A0A0P1I5E9</accession>
<keyword evidence="1" id="KW-0732">Signal</keyword>
<organism evidence="2 3">
    <name type="scientific">Ruegeria denitrificans</name>
    <dbReference type="NCBI Taxonomy" id="1715692"/>
    <lineage>
        <taxon>Bacteria</taxon>
        <taxon>Pseudomonadati</taxon>
        <taxon>Pseudomonadota</taxon>
        <taxon>Alphaproteobacteria</taxon>
        <taxon>Rhodobacterales</taxon>
        <taxon>Roseobacteraceae</taxon>
        <taxon>Ruegeria</taxon>
    </lineage>
</organism>
<reference evidence="3" key="1">
    <citation type="submission" date="2015-09" db="EMBL/GenBank/DDBJ databases">
        <authorList>
            <person name="Rodrigo-Torres L."/>
            <person name="Arahal D.R."/>
        </authorList>
    </citation>
    <scope>NUCLEOTIDE SEQUENCE [LARGE SCALE GENOMIC DNA]</scope>
    <source>
        <strain evidence="3">CECT 5091</strain>
    </source>
</reference>